<gene>
    <name evidence="2" type="ORF">Q9L42_000950</name>
</gene>
<name>A0AAU7NUQ5_9GAMM</name>
<proteinExistence type="predicted"/>
<keyword evidence="1" id="KW-0812">Transmembrane</keyword>
<dbReference type="RefSeq" id="WP_305906494.1">
    <property type="nucleotide sequence ID" value="NZ_CP157743.1"/>
</dbReference>
<accession>A0AAU7NUQ5</accession>
<keyword evidence="1" id="KW-1133">Transmembrane helix</keyword>
<protein>
    <submittedName>
        <fullName evidence="2">Uncharacterized protein</fullName>
    </submittedName>
</protein>
<keyword evidence="1" id="KW-0472">Membrane</keyword>
<evidence type="ECO:0000256" key="1">
    <source>
        <dbReference type="SAM" id="Phobius"/>
    </source>
</evidence>
<dbReference type="EMBL" id="CP157743">
    <property type="protein sequence ID" value="XBS20730.1"/>
    <property type="molecule type" value="Genomic_DNA"/>
</dbReference>
<reference evidence="2 3" key="1">
    <citation type="journal article" date="2024" name="Microbiology">
        <title>Methylomarinum rosea sp. nov., a novel halophilic methanotrophic bacterium from the hypersaline Lake Elton.</title>
        <authorList>
            <person name="Suleimanov R.Z."/>
            <person name="Oshkin I.Y."/>
            <person name="Danilova O.V."/>
            <person name="Suzina N.E."/>
            <person name="Dedysh S.N."/>
        </authorList>
    </citation>
    <scope>NUCLEOTIDE SEQUENCE [LARGE SCALE GENOMIC DNA]</scope>
    <source>
        <strain evidence="2 3">Ch1-1</strain>
    </source>
</reference>
<dbReference type="AlphaFoldDB" id="A0AAU7NUQ5"/>
<evidence type="ECO:0000313" key="2">
    <source>
        <dbReference type="EMBL" id="XBS20730.1"/>
    </source>
</evidence>
<keyword evidence="3" id="KW-1185">Reference proteome</keyword>
<organism evidence="2 3">
    <name type="scientific">Methylomarinum roseum</name>
    <dbReference type="NCBI Taxonomy" id="3067653"/>
    <lineage>
        <taxon>Bacteria</taxon>
        <taxon>Pseudomonadati</taxon>
        <taxon>Pseudomonadota</taxon>
        <taxon>Gammaproteobacteria</taxon>
        <taxon>Methylococcales</taxon>
        <taxon>Methylococcaceae</taxon>
        <taxon>Methylomarinum</taxon>
    </lineage>
</organism>
<dbReference type="KEGG" id="mech:Q9L42_000950"/>
<feature type="transmembrane region" description="Helical" evidence="1">
    <location>
        <begin position="74"/>
        <end position="92"/>
    </location>
</feature>
<dbReference type="Proteomes" id="UP001225378">
    <property type="component" value="Chromosome"/>
</dbReference>
<evidence type="ECO:0000313" key="3">
    <source>
        <dbReference type="Proteomes" id="UP001225378"/>
    </source>
</evidence>
<sequence length="99" mass="11329">MPFLNAKVGIAGKQAPHLLLLSSLCAYSLDRTILLQNPERKIVPLQINRYWSRIHQAVYKRPSSFLELAFWRNIYLPHAIIAVVGFLLFIWAPPNSMIG</sequence>